<dbReference type="PROSITE" id="PS00893">
    <property type="entry name" value="NUDIX_BOX"/>
    <property type="match status" value="1"/>
</dbReference>
<dbReference type="Pfam" id="PF00293">
    <property type="entry name" value="NUDIX"/>
    <property type="match status" value="1"/>
</dbReference>
<accession>A0ABT7XMF7</accession>
<dbReference type="Proteomes" id="UP001168540">
    <property type="component" value="Unassembled WGS sequence"/>
</dbReference>
<dbReference type="SUPFAM" id="SSF55811">
    <property type="entry name" value="Nudix"/>
    <property type="match status" value="1"/>
</dbReference>
<dbReference type="PANTHER" id="PTHR43222">
    <property type="entry name" value="NUDIX HYDROLASE 23"/>
    <property type="match status" value="1"/>
</dbReference>
<gene>
    <name evidence="6" type="ORF">QU481_07745</name>
</gene>
<dbReference type="InterPro" id="IPR015797">
    <property type="entry name" value="NUDIX_hydrolase-like_dom_sf"/>
</dbReference>
<sequence>MDPVCVKGVLITADDQVVLLMNEREEWELPGGRTENGETLAECLSREFFEELGVEIEVVAPLDSYLLEVRPGKRESVVSYGCRLVGAFVPRISLEHAQLGLFPVNALPAELPDGYRATILAWHARLAGSAH</sequence>
<dbReference type="PANTHER" id="PTHR43222:SF2">
    <property type="entry name" value="NUDIX HYDROLASE 23, CHLOROPLASTIC"/>
    <property type="match status" value="1"/>
</dbReference>
<dbReference type="RefSeq" id="WP_289829364.1">
    <property type="nucleotide sequence ID" value="NZ_JAUEDK010000010.1"/>
</dbReference>
<keyword evidence="2 4" id="KW-0378">Hydrolase</keyword>
<reference evidence="6" key="1">
    <citation type="submission" date="2023-06" db="EMBL/GenBank/DDBJ databases">
        <authorList>
            <person name="Zhang S."/>
        </authorList>
    </citation>
    <scope>NUCLEOTIDE SEQUENCE</scope>
    <source>
        <strain evidence="6">SG2303</strain>
    </source>
</reference>
<evidence type="ECO:0000256" key="1">
    <source>
        <dbReference type="ARBA" id="ARBA00001946"/>
    </source>
</evidence>
<dbReference type="InterPro" id="IPR020476">
    <property type="entry name" value="Nudix_hydrolase"/>
</dbReference>
<dbReference type="PROSITE" id="PS51462">
    <property type="entry name" value="NUDIX"/>
    <property type="match status" value="1"/>
</dbReference>
<comment type="cofactor">
    <cofactor evidence="1">
        <name>Mg(2+)</name>
        <dbReference type="ChEBI" id="CHEBI:18420"/>
    </cofactor>
</comment>
<evidence type="ECO:0000256" key="3">
    <source>
        <dbReference type="ARBA" id="ARBA00022842"/>
    </source>
</evidence>
<dbReference type="Gene3D" id="3.90.79.10">
    <property type="entry name" value="Nucleoside Triphosphate Pyrophosphohydrolase"/>
    <property type="match status" value="1"/>
</dbReference>
<comment type="caution">
    <text evidence="6">The sequence shown here is derived from an EMBL/GenBank/DDBJ whole genome shotgun (WGS) entry which is preliminary data.</text>
</comment>
<dbReference type="EMBL" id="JAUEDK010000010">
    <property type="protein sequence ID" value="MDN0074784.1"/>
    <property type="molecule type" value="Genomic_DNA"/>
</dbReference>
<evidence type="ECO:0000313" key="7">
    <source>
        <dbReference type="Proteomes" id="UP001168540"/>
    </source>
</evidence>
<organism evidence="6 7">
    <name type="scientific">Crenobacter oryzisoli</name>
    <dbReference type="NCBI Taxonomy" id="3056844"/>
    <lineage>
        <taxon>Bacteria</taxon>
        <taxon>Pseudomonadati</taxon>
        <taxon>Pseudomonadota</taxon>
        <taxon>Betaproteobacteria</taxon>
        <taxon>Neisseriales</taxon>
        <taxon>Neisseriaceae</taxon>
        <taxon>Crenobacter</taxon>
    </lineage>
</organism>
<dbReference type="InterPro" id="IPR020084">
    <property type="entry name" value="NUDIX_hydrolase_CS"/>
</dbReference>
<evidence type="ECO:0000259" key="5">
    <source>
        <dbReference type="PROSITE" id="PS51462"/>
    </source>
</evidence>
<proteinExistence type="inferred from homology"/>
<evidence type="ECO:0000256" key="2">
    <source>
        <dbReference type="ARBA" id="ARBA00022801"/>
    </source>
</evidence>
<keyword evidence="3" id="KW-0460">Magnesium</keyword>
<keyword evidence="7" id="KW-1185">Reference proteome</keyword>
<name>A0ABT7XMF7_9NEIS</name>
<evidence type="ECO:0000313" key="6">
    <source>
        <dbReference type="EMBL" id="MDN0074784.1"/>
    </source>
</evidence>
<comment type="similarity">
    <text evidence="4">Belongs to the Nudix hydrolase family.</text>
</comment>
<dbReference type="InterPro" id="IPR000086">
    <property type="entry name" value="NUDIX_hydrolase_dom"/>
</dbReference>
<protein>
    <submittedName>
        <fullName evidence="6">NUDIX domain-containing protein</fullName>
    </submittedName>
</protein>
<evidence type="ECO:0000256" key="4">
    <source>
        <dbReference type="RuleBase" id="RU003476"/>
    </source>
</evidence>
<feature type="domain" description="Nudix hydrolase" evidence="5">
    <location>
        <begin position="1"/>
        <end position="125"/>
    </location>
</feature>
<dbReference type="PRINTS" id="PR00502">
    <property type="entry name" value="NUDIXFAMILY"/>
</dbReference>